<evidence type="ECO:0000313" key="6">
    <source>
        <dbReference type="EMBL" id="EUJ32195.1"/>
    </source>
</evidence>
<dbReference type="SUPFAM" id="SSF47336">
    <property type="entry name" value="ACP-like"/>
    <property type="match status" value="1"/>
</dbReference>
<feature type="non-terminal residue" evidence="6">
    <location>
        <position position="99"/>
    </location>
</feature>
<keyword evidence="6" id="KW-0436">Ligase</keyword>
<proteinExistence type="inferred from homology"/>
<dbReference type="NCBIfam" id="TIGR01688">
    <property type="entry name" value="dltC"/>
    <property type="match status" value="1"/>
</dbReference>
<dbReference type="InterPro" id="IPR003230">
    <property type="entry name" value="DltC"/>
</dbReference>
<keyword evidence="1" id="KW-0596">Phosphopantetheine</keyword>
<dbReference type="Proteomes" id="UP000019249">
    <property type="component" value="Unassembled WGS sequence"/>
</dbReference>
<evidence type="ECO:0000256" key="2">
    <source>
        <dbReference type="ARBA" id="ARBA00022490"/>
    </source>
</evidence>
<evidence type="ECO:0000256" key="4">
    <source>
        <dbReference type="ARBA" id="ARBA00023316"/>
    </source>
</evidence>
<dbReference type="Gene3D" id="1.10.1200.10">
    <property type="entry name" value="ACP-like"/>
    <property type="match status" value="1"/>
</dbReference>
<accession>A0ABN0RFT7</accession>
<dbReference type="NCBIfam" id="NF003464">
    <property type="entry name" value="PRK05087.1"/>
    <property type="match status" value="1"/>
</dbReference>
<evidence type="ECO:0000256" key="1">
    <source>
        <dbReference type="ARBA" id="ARBA00022450"/>
    </source>
</evidence>
<reference evidence="6 7" key="1">
    <citation type="journal article" date="2014" name="Int. J. Syst. Evol. Microbiol.">
        <title>Listeria floridensis sp. nov., Listeria aquatica sp. nov., Listeria cornellensis sp. nov., Listeria riparia sp. nov. and Listeria grandensis sp. nov., from agricultural and natural environments.</title>
        <authorList>
            <person name="den Bakker H.C."/>
            <person name="Warchocki S."/>
            <person name="Wright E.M."/>
            <person name="Allred A.F."/>
            <person name="Ahlstrom C."/>
            <person name="Manuel C.S."/>
            <person name="Stasiewicz M.J."/>
            <person name="Burrell A."/>
            <person name="Roof S."/>
            <person name="Strawn L."/>
            <person name="Fortes E.D."/>
            <person name="Nightingale K.K."/>
            <person name="Kephart D."/>
            <person name="Wiedmann M."/>
        </authorList>
    </citation>
    <scope>NUCLEOTIDE SEQUENCE [LARGE SCALE GENOMIC DNA]</scope>
    <source>
        <strain evidence="6 7">FSL S10-1187</strain>
    </source>
</reference>
<dbReference type="PROSITE" id="PS50075">
    <property type="entry name" value="CARRIER"/>
    <property type="match status" value="1"/>
</dbReference>
<name>A0ABN0RFT7_9LIST</name>
<evidence type="ECO:0000256" key="3">
    <source>
        <dbReference type="ARBA" id="ARBA00022553"/>
    </source>
</evidence>
<dbReference type="HAMAP" id="MF_00565">
    <property type="entry name" value="DltC"/>
    <property type="match status" value="1"/>
</dbReference>
<keyword evidence="4" id="KW-0961">Cell wall biogenesis/degradation</keyword>
<dbReference type="InterPro" id="IPR009081">
    <property type="entry name" value="PP-bd_ACP"/>
</dbReference>
<dbReference type="EC" id="6.1.1.13" evidence="6"/>
<gene>
    <name evidence="6" type="ORF">MFLO_07197</name>
</gene>
<evidence type="ECO:0000259" key="5">
    <source>
        <dbReference type="PROSITE" id="PS50075"/>
    </source>
</evidence>
<dbReference type="GO" id="GO:0016874">
    <property type="term" value="F:ligase activity"/>
    <property type="evidence" value="ECO:0007669"/>
    <property type="project" value="UniProtKB-KW"/>
</dbReference>
<protein>
    <submittedName>
        <fullName evidence="6">D-alanine--poly(Phosphoribitol) ligase subunit 2</fullName>
        <ecNumber evidence="6">6.1.1.13</ecNumber>
    </submittedName>
</protein>
<organism evidence="6 7">
    <name type="scientific">Listeria floridensis FSL S10-1187</name>
    <dbReference type="NCBI Taxonomy" id="1265817"/>
    <lineage>
        <taxon>Bacteria</taxon>
        <taxon>Bacillati</taxon>
        <taxon>Bacillota</taxon>
        <taxon>Bacilli</taxon>
        <taxon>Bacillales</taxon>
        <taxon>Listeriaceae</taxon>
        <taxon>Listeria</taxon>
    </lineage>
</organism>
<dbReference type="Pfam" id="PF00550">
    <property type="entry name" value="PP-binding"/>
    <property type="match status" value="1"/>
</dbReference>
<sequence length="99" mass="11362">MAFRDQVLDILEEVTESEEVKENTNVRLFDEGLLDSMASVQLLVEIESNLDITVPVSEFDRDEWATPEMIITQLEGLKVMKKKLWMIFGPILVAGFIFL</sequence>
<evidence type="ECO:0000313" key="7">
    <source>
        <dbReference type="Proteomes" id="UP000019249"/>
    </source>
</evidence>
<feature type="domain" description="Carrier" evidence="5">
    <location>
        <begin position="1"/>
        <end position="78"/>
    </location>
</feature>
<dbReference type="EMBL" id="AODF01000013">
    <property type="protein sequence ID" value="EUJ32195.1"/>
    <property type="molecule type" value="Genomic_DNA"/>
</dbReference>
<keyword evidence="2" id="KW-0963">Cytoplasm</keyword>
<comment type="caution">
    <text evidence="6">The sequence shown here is derived from an EMBL/GenBank/DDBJ whole genome shotgun (WGS) entry which is preliminary data.</text>
</comment>
<dbReference type="InterPro" id="IPR036736">
    <property type="entry name" value="ACP-like_sf"/>
</dbReference>
<keyword evidence="3" id="KW-0597">Phosphoprotein</keyword>
<keyword evidence="7" id="KW-1185">Reference proteome</keyword>